<evidence type="ECO:0000313" key="3">
    <source>
        <dbReference type="Proteomes" id="UP001230426"/>
    </source>
</evidence>
<dbReference type="EMBL" id="JAUSRB010000002">
    <property type="protein sequence ID" value="MDP9863267.1"/>
    <property type="molecule type" value="Genomic_DNA"/>
</dbReference>
<keyword evidence="3" id="KW-1185">Reference proteome</keyword>
<dbReference type="RefSeq" id="WP_306860000.1">
    <property type="nucleotide sequence ID" value="NZ_JAUSRB010000002.1"/>
</dbReference>
<feature type="signal peptide" evidence="1">
    <location>
        <begin position="1"/>
        <end position="25"/>
    </location>
</feature>
<organism evidence="2 3">
    <name type="scientific">Streptosporangium brasiliense</name>
    <dbReference type="NCBI Taxonomy" id="47480"/>
    <lineage>
        <taxon>Bacteria</taxon>
        <taxon>Bacillati</taxon>
        <taxon>Actinomycetota</taxon>
        <taxon>Actinomycetes</taxon>
        <taxon>Streptosporangiales</taxon>
        <taxon>Streptosporangiaceae</taxon>
        <taxon>Streptosporangium</taxon>
    </lineage>
</organism>
<evidence type="ECO:0008006" key="4">
    <source>
        <dbReference type="Google" id="ProtNLM"/>
    </source>
</evidence>
<evidence type="ECO:0000313" key="2">
    <source>
        <dbReference type="EMBL" id="MDP9863267.1"/>
    </source>
</evidence>
<gene>
    <name evidence="2" type="ORF">J2S55_002533</name>
</gene>
<comment type="caution">
    <text evidence="2">The sequence shown here is derived from an EMBL/GenBank/DDBJ whole genome shotgun (WGS) entry which is preliminary data.</text>
</comment>
<proteinExistence type="predicted"/>
<dbReference type="Proteomes" id="UP001230426">
    <property type="component" value="Unassembled WGS sequence"/>
</dbReference>
<keyword evidence="1" id="KW-0732">Signal</keyword>
<reference evidence="2 3" key="1">
    <citation type="submission" date="2023-07" db="EMBL/GenBank/DDBJ databases">
        <title>Sequencing the genomes of 1000 actinobacteria strains.</title>
        <authorList>
            <person name="Klenk H.-P."/>
        </authorList>
    </citation>
    <scope>NUCLEOTIDE SEQUENCE [LARGE SCALE GENOMIC DNA]</scope>
    <source>
        <strain evidence="2 3">DSM 44109</strain>
    </source>
</reference>
<sequence length="204" mass="21323">MGRWLKITLAVVVIMGATACTPPIAGSTGVSVDAAGHPIIVLAWCDGATPEDVIVSHDEPYSGVLGADTLGDHSNLPSITASTHSVEDAEFSAPDLDGQSASVRLDAPTGGWTAEPKPLVLKPGVTYNAFGGKGRGNSRINTSWVSFTAESVARLKPGQVLVQGVKEIPLKTPIDGVDTEFISIDTVISQEKFDREGQDPTNCQ</sequence>
<dbReference type="PROSITE" id="PS51257">
    <property type="entry name" value="PROKAR_LIPOPROTEIN"/>
    <property type="match status" value="1"/>
</dbReference>
<name>A0ABT9R227_9ACTN</name>
<feature type="chain" id="PRO_5046273424" description="Lipoprotein" evidence="1">
    <location>
        <begin position="26"/>
        <end position="204"/>
    </location>
</feature>
<protein>
    <recommendedName>
        <fullName evidence="4">Lipoprotein</fullName>
    </recommendedName>
</protein>
<accession>A0ABT9R227</accession>
<evidence type="ECO:0000256" key="1">
    <source>
        <dbReference type="SAM" id="SignalP"/>
    </source>
</evidence>